<evidence type="ECO:0000256" key="4">
    <source>
        <dbReference type="ARBA" id="ARBA00022496"/>
    </source>
</evidence>
<keyword evidence="6" id="KW-0408">Iron</keyword>
<dbReference type="RefSeq" id="WP_105531443.1">
    <property type="nucleotide sequence ID" value="NZ_PUGF01000007.1"/>
</dbReference>
<keyword evidence="3 11" id="KW-1134">Transmembrane beta strand</keyword>
<evidence type="ECO:0000256" key="2">
    <source>
        <dbReference type="ARBA" id="ARBA00022448"/>
    </source>
</evidence>
<dbReference type="InterPro" id="IPR000531">
    <property type="entry name" value="Beta-barrel_TonB"/>
</dbReference>
<evidence type="ECO:0000256" key="5">
    <source>
        <dbReference type="ARBA" id="ARBA00022692"/>
    </source>
</evidence>
<evidence type="ECO:0000313" key="17">
    <source>
        <dbReference type="EMBL" id="PRC93391.1"/>
    </source>
</evidence>
<keyword evidence="4" id="KW-0410">Iron transport</keyword>
<evidence type="ECO:0000256" key="13">
    <source>
        <dbReference type="SAM" id="MobiDB-lite"/>
    </source>
</evidence>
<sequence>MANRQFNFICAAAVASTFASTFICAPTWAQEVAQTTAAPAASAPASTETPDSTATPAPTSVKNSNQIQTVIITANKRKEDASKVPLSISVIGGDELAAQHIEDFASATRSIPNISFSGGGGGGNAGNGPGLSNVEMRGISSEAGSATVGIYLDDVSMTVGNLYSMGSAEPKFFDLDHIEVLRGPQGTLYGASSMGGTVKFISNQPNLKIQETNISADVSSTAGGGTNNTETGVFNAVLIPNELALRIGVESAHKSGFINQVNPTTAAVIANGINWEDDRVARIAMKWMPTKDLSITPSVFYQQVNTGDIDVSYLTLLNGTPIPKNETAKLVREPGKDTMVVPSLTINYSMDVGDITSVTSYFKRNFNRTQDGTTVNSVYLGSQVQNDPALASVVGALPSAVFLNNEVTQFSQEVRIASKPYDQSVSPFTWVAGAYVSNMNTNITDNEPVYGINAAFNAAGMNPSNPADLAGTVTAGFPNDNSYFAHRAYHDTQQAVFGEANYYFIPTVHATAGLRFLEAKETFSRAAGLYFANDGTNDGNAYNVQDSSGSKATPKFAITWEVDKTDTLYATAAEGFRVGGSNFPLPMGYCGMTTPNPLSFGADTLWSYEVGDKSRFLDNTLSVNADLFYIDWKNLQQQITLANCGYAYNTNVGSATSYGGEIEVKYKPISSVVLDLAGGYTHATLSDDAGLNAGVVGAVKGADVPGVPKFNLALTGQYNFAINDDVMGFVRTAAHWTGTSNGTLAPSNPDYQRPAYANVDASTGVSFEKWDVSLYVRNIANSQKIIQRPQVQGTADEAYRMSPRTIGVTLTGKL</sequence>
<feature type="compositionally biased region" description="Low complexity" evidence="13">
    <location>
        <begin position="39"/>
        <end position="60"/>
    </location>
</feature>
<accession>A0A2S9H089</accession>
<dbReference type="InterPro" id="IPR012910">
    <property type="entry name" value="Plug_dom"/>
</dbReference>
<evidence type="ECO:0000256" key="12">
    <source>
        <dbReference type="RuleBase" id="RU003357"/>
    </source>
</evidence>
<comment type="similarity">
    <text evidence="11 12">Belongs to the TonB-dependent receptor family.</text>
</comment>
<dbReference type="PANTHER" id="PTHR32552:SF81">
    <property type="entry name" value="TONB-DEPENDENT OUTER MEMBRANE RECEPTOR"/>
    <property type="match status" value="1"/>
</dbReference>
<evidence type="ECO:0000256" key="11">
    <source>
        <dbReference type="PROSITE-ProRule" id="PRU01360"/>
    </source>
</evidence>
<evidence type="ECO:0000256" key="14">
    <source>
        <dbReference type="SAM" id="SignalP"/>
    </source>
</evidence>
<dbReference type="PANTHER" id="PTHR32552">
    <property type="entry name" value="FERRICHROME IRON RECEPTOR-RELATED"/>
    <property type="match status" value="1"/>
</dbReference>
<dbReference type="OrthoDB" id="8538693at2"/>
<evidence type="ECO:0000259" key="16">
    <source>
        <dbReference type="Pfam" id="PF07715"/>
    </source>
</evidence>
<feature type="signal peptide" evidence="14">
    <location>
        <begin position="1"/>
        <end position="29"/>
    </location>
</feature>
<evidence type="ECO:0000256" key="9">
    <source>
        <dbReference type="ARBA" id="ARBA00023136"/>
    </source>
</evidence>
<dbReference type="EMBL" id="PUGF01000007">
    <property type="protein sequence ID" value="PRC93391.1"/>
    <property type="molecule type" value="Genomic_DNA"/>
</dbReference>
<proteinExistence type="inferred from homology"/>
<dbReference type="InterPro" id="IPR039426">
    <property type="entry name" value="TonB-dep_rcpt-like"/>
</dbReference>
<gene>
    <name evidence="17" type="ORF">S2091_1778</name>
</gene>
<evidence type="ECO:0000256" key="3">
    <source>
        <dbReference type="ARBA" id="ARBA00022452"/>
    </source>
</evidence>
<keyword evidence="9 11" id="KW-0472">Membrane</keyword>
<keyword evidence="5 11" id="KW-0812">Transmembrane</keyword>
<dbReference type="GO" id="GO:0009279">
    <property type="term" value="C:cell outer membrane"/>
    <property type="evidence" value="ECO:0007669"/>
    <property type="project" value="UniProtKB-SubCell"/>
</dbReference>
<keyword evidence="14" id="KW-0732">Signal</keyword>
<evidence type="ECO:0000256" key="10">
    <source>
        <dbReference type="ARBA" id="ARBA00023237"/>
    </source>
</evidence>
<dbReference type="AlphaFoldDB" id="A0A2S9H089"/>
<comment type="subcellular location">
    <subcellularLocation>
        <location evidence="1 11">Cell outer membrane</location>
        <topology evidence="1 11">Multi-pass membrane protein</topology>
    </subcellularLocation>
</comment>
<dbReference type="PROSITE" id="PS52016">
    <property type="entry name" value="TONB_DEPENDENT_REC_3"/>
    <property type="match status" value="1"/>
</dbReference>
<feature type="chain" id="PRO_5015512809" evidence="14">
    <location>
        <begin position="30"/>
        <end position="814"/>
    </location>
</feature>
<evidence type="ECO:0000256" key="7">
    <source>
        <dbReference type="ARBA" id="ARBA00023065"/>
    </source>
</evidence>
<keyword evidence="18" id="KW-1185">Reference proteome</keyword>
<evidence type="ECO:0000256" key="6">
    <source>
        <dbReference type="ARBA" id="ARBA00023004"/>
    </source>
</evidence>
<feature type="domain" description="TonB-dependent receptor-like beta-barrel" evidence="15">
    <location>
        <begin position="353"/>
        <end position="779"/>
    </location>
</feature>
<feature type="region of interest" description="Disordered" evidence="13">
    <location>
        <begin position="39"/>
        <end position="62"/>
    </location>
</feature>
<keyword evidence="17" id="KW-0675">Receptor</keyword>
<evidence type="ECO:0000256" key="1">
    <source>
        <dbReference type="ARBA" id="ARBA00004571"/>
    </source>
</evidence>
<feature type="domain" description="TonB-dependent receptor plug" evidence="16">
    <location>
        <begin position="81"/>
        <end position="197"/>
    </location>
</feature>
<keyword evidence="7" id="KW-0406">Ion transport</keyword>
<keyword evidence="2 11" id="KW-0813">Transport</keyword>
<keyword evidence="8 12" id="KW-0798">TonB box</keyword>
<evidence type="ECO:0000259" key="15">
    <source>
        <dbReference type="Pfam" id="PF00593"/>
    </source>
</evidence>
<evidence type="ECO:0000256" key="8">
    <source>
        <dbReference type="ARBA" id="ARBA00023077"/>
    </source>
</evidence>
<dbReference type="Proteomes" id="UP000237839">
    <property type="component" value="Unassembled WGS sequence"/>
</dbReference>
<protein>
    <submittedName>
        <fullName evidence="17">TonB dependent receptor</fullName>
    </submittedName>
</protein>
<dbReference type="SUPFAM" id="SSF56935">
    <property type="entry name" value="Porins"/>
    <property type="match status" value="1"/>
</dbReference>
<organism evidence="17 18">
    <name type="scientific">Solimicrobium silvestre</name>
    <dbReference type="NCBI Taxonomy" id="2099400"/>
    <lineage>
        <taxon>Bacteria</taxon>
        <taxon>Pseudomonadati</taxon>
        <taxon>Pseudomonadota</taxon>
        <taxon>Betaproteobacteria</taxon>
        <taxon>Burkholderiales</taxon>
        <taxon>Oxalobacteraceae</taxon>
        <taxon>Solimicrobium</taxon>
    </lineage>
</organism>
<comment type="caution">
    <text evidence="17">The sequence shown here is derived from an EMBL/GenBank/DDBJ whole genome shotgun (WGS) entry which is preliminary data.</text>
</comment>
<dbReference type="GO" id="GO:0006826">
    <property type="term" value="P:iron ion transport"/>
    <property type="evidence" value="ECO:0007669"/>
    <property type="project" value="UniProtKB-KW"/>
</dbReference>
<reference evidence="17 18" key="1">
    <citation type="submission" date="2018-02" db="EMBL/GenBank/DDBJ databases">
        <title>Solimicrobium silvestre gen. nov., sp. nov., isolated from alpine forest soil.</title>
        <authorList>
            <person name="Margesin R."/>
            <person name="Albuquerque L."/>
            <person name="Zhang D.-C."/>
            <person name="Froufe H.J.C."/>
            <person name="Severino R."/>
            <person name="Roxo I."/>
            <person name="Egas C."/>
            <person name="Da Costa M.S."/>
        </authorList>
    </citation>
    <scope>NUCLEOTIDE SEQUENCE [LARGE SCALE GENOMIC DNA]</scope>
    <source>
        <strain evidence="17 18">S20-91</strain>
    </source>
</reference>
<name>A0A2S9H089_9BURK</name>
<dbReference type="Pfam" id="PF00593">
    <property type="entry name" value="TonB_dep_Rec_b-barrel"/>
    <property type="match status" value="1"/>
</dbReference>
<dbReference type="InterPro" id="IPR036942">
    <property type="entry name" value="Beta-barrel_TonB_sf"/>
</dbReference>
<dbReference type="Gene3D" id="2.40.170.20">
    <property type="entry name" value="TonB-dependent receptor, beta-barrel domain"/>
    <property type="match status" value="1"/>
</dbReference>
<evidence type="ECO:0000313" key="18">
    <source>
        <dbReference type="Proteomes" id="UP000237839"/>
    </source>
</evidence>
<dbReference type="Pfam" id="PF07715">
    <property type="entry name" value="Plug"/>
    <property type="match status" value="1"/>
</dbReference>
<keyword evidence="10 11" id="KW-0998">Cell outer membrane</keyword>